<dbReference type="PANTHER" id="PTHR35369">
    <property type="entry name" value="BLR3025 PROTEIN-RELATED"/>
    <property type="match status" value="1"/>
</dbReference>
<proteinExistence type="inferred from homology"/>
<dbReference type="InterPro" id="IPR001126">
    <property type="entry name" value="UmuC"/>
</dbReference>
<gene>
    <name evidence="11" type="ORF">ACFQ2F_04760</name>
</gene>
<feature type="region of interest" description="Disordered" evidence="8">
    <location>
        <begin position="393"/>
        <end position="415"/>
    </location>
</feature>
<evidence type="ECO:0000256" key="3">
    <source>
        <dbReference type="ARBA" id="ARBA00011245"/>
    </source>
</evidence>
<dbReference type="Pfam" id="PF11799">
    <property type="entry name" value="IMS_C"/>
    <property type="match status" value="1"/>
</dbReference>
<comment type="subunit">
    <text evidence="3">Monomer.</text>
</comment>
<sequence>MRMISVWLPHWPIERLKRELTRSAAPQAERQHQIETIERHPFALVGSEGQKLLITALNAPAERAGLSEGQALTDARAIYPQLLTAPATLERDAEALLALARWAERFSPWRNTDGTDGLWLDATGIAHLFGGEQALLQSMERAFVRLGLTVHLAIADSLGTAWACARFGREPLSVVPPGKQETALSALPVEGLRLSDDAARLLRRLGLKRIGQLYDLPRTSLKRRFASREIADAVLRRLDQALGRHDERAIPLLKDPPQTAHLSFPEPLITHEGIVAALATLADELCGNLADAHLGMRRVAFRLTRADGGASIVRAGFSAPCREAHHLCDLLEKKLEGLDLGFGIDTLHLTAFALESLTPHQTALTKDTGRAALAPLADRLTNRLGPRAVRRLEPRQSHLPERAQRARSLSAKPVPNKPIPKVQEVLRVLKAKPPRPALFLRKPEPLQVLAEIPEGPPARFTWRRVTRRIVKAEGPERIAPEWWRLQLPKTRDYYRVEDEDGRRYWVYREGLYQESEDGDPAWYLQGVFQ</sequence>
<dbReference type="Proteomes" id="UP001597102">
    <property type="component" value="Unassembled WGS sequence"/>
</dbReference>
<dbReference type="Gene3D" id="3.40.1170.60">
    <property type="match status" value="1"/>
</dbReference>
<dbReference type="PANTHER" id="PTHR35369:SF2">
    <property type="entry name" value="BLR3025 PROTEIN"/>
    <property type="match status" value="1"/>
</dbReference>
<accession>A0ABW3J9H1</accession>
<feature type="domain" description="UmuC" evidence="9">
    <location>
        <begin position="36"/>
        <end position="163"/>
    </location>
</feature>
<evidence type="ECO:0000256" key="7">
    <source>
        <dbReference type="ARBA" id="ARBA00049244"/>
    </source>
</evidence>
<dbReference type="RefSeq" id="WP_379086472.1">
    <property type="nucleotide sequence ID" value="NZ_JBHTJO010000001.1"/>
</dbReference>
<comment type="catalytic activity">
    <reaction evidence="7">
        <text>DNA(n) + a 2'-deoxyribonucleoside 5'-triphosphate = DNA(n+1) + diphosphate</text>
        <dbReference type="Rhea" id="RHEA:22508"/>
        <dbReference type="Rhea" id="RHEA-COMP:17339"/>
        <dbReference type="Rhea" id="RHEA-COMP:17340"/>
        <dbReference type="ChEBI" id="CHEBI:33019"/>
        <dbReference type="ChEBI" id="CHEBI:61560"/>
        <dbReference type="ChEBI" id="CHEBI:173112"/>
        <dbReference type="EC" id="2.7.7.7"/>
    </reaction>
</comment>
<evidence type="ECO:0000313" key="11">
    <source>
        <dbReference type="EMBL" id="MFD0986403.1"/>
    </source>
</evidence>
<dbReference type="EMBL" id="JBHTJO010000001">
    <property type="protein sequence ID" value="MFD0986403.1"/>
    <property type="molecule type" value="Genomic_DNA"/>
</dbReference>
<feature type="compositionally biased region" description="Basic and acidic residues" evidence="8">
    <location>
        <begin position="393"/>
        <end position="404"/>
    </location>
</feature>
<dbReference type="Gene3D" id="3.30.70.270">
    <property type="match status" value="1"/>
</dbReference>
<comment type="cofactor">
    <cofactor evidence="1">
        <name>Mg(2+)</name>
        <dbReference type="ChEBI" id="CHEBI:18420"/>
    </cofactor>
</comment>
<evidence type="ECO:0000313" key="12">
    <source>
        <dbReference type="Proteomes" id="UP001597102"/>
    </source>
</evidence>
<protein>
    <recommendedName>
        <fullName evidence="4">DNA-directed DNA polymerase</fullName>
        <ecNumber evidence="4">2.7.7.7</ecNumber>
    </recommendedName>
</protein>
<evidence type="ECO:0000256" key="2">
    <source>
        <dbReference type="ARBA" id="ARBA00010945"/>
    </source>
</evidence>
<dbReference type="SUPFAM" id="SSF56672">
    <property type="entry name" value="DNA/RNA polymerases"/>
    <property type="match status" value="1"/>
</dbReference>
<dbReference type="InterPro" id="IPR043502">
    <property type="entry name" value="DNA/RNA_pol_sf"/>
</dbReference>
<evidence type="ECO:0000256" key="8">
    <source>
        <dbReference type="SAM" id="MobiDB-lite"/>
    </source>
</evidence>
<dbReference type="InterPro" id="IPR017961">
    <property type="entry name" value="DNA_pol_Y-fam_little_finger"/>
</dbReference>
<evidence type="ECO:0000256" key="6">
    <source>
        <dbReference type="ARBA" id="ARBA00025589"/>
    </source>
</evidence>
<comment type="caution">
    <text evidence="11">The sequence shown here is derived from an EMBL/GenBank/DDBJ whole genome shotgun (WGS) entry which is preliminary data.</text>
</comment>
<organism evidence="11 12">
    <name type="scientific">Methyloligella solikamskensis</name>
    <dbReference type="NCBI Taxonomy" id="1177756"/>
    <lineage>
        <taxon>Bacteria</taxon>
        <taxon>Pseudomonadati</taxon>
        <taxon>Pseudomonadota</taxon>
        <taxon>Alphaproteobacteria</taxon>
        <taxon>Hyphomicrobiales</taxon>
        <taxon>Hyphomicrobiaceae</taxon>
        <taxon>Methyloligella</taxon>
    </lineage>
</organism>
<evidence type="ECO:0000256" key="1">
    <source>
        <dbReference type="ARBA" id="ARBA00001946"/>
    </source>
</evidence>
<keyword evidence="5" id="KW-0227">DNA damage</keyword>
<evidence type="ECO:0000256" key="5">
    <source>
        <dbReference type="ARBA" id="ARBA00022763"/>
    </source>
</evidence>
<dbReference type="EC" id="2.7.7.7" evidence="4"/>
<feature type="domain" description="DNA polymerase Y-family little finger" evidence="10">
    <location>
        <begin position="263"/>
        <end position="363"/>
    </location>
</feature>
<dbReference type="InterPro" id="IPR043128">
    <property type="entry name" value="Rev_trsase/Diguanyl_cyclase"/>
</dbReference>
<reference evidence="12" key="1">
    <citation type="journal article" date="2019" name="Int. J. Syst. Evol. Microbiol.">
        <title>The Global Catalogue of Microorganisms (GCM) 10K type strain sequencing project: providing services to taxonomists for standard genome sequencing and annotation.</title>
        <authorList>
            <consortium name="The Broad Institute Genomics Platform"/>
            <consortium name="The Broad Institute Genome Sequencing Center for Infectious Disease"/>
            <person name="Wu L."/>
            <person name="Ma J."/>
        </authorList>
    </citation>
    <scope>NUCLEOTIDE SEQUENCE [LARGE SCALE GENOMIC DNA]</scope>
    <source>
        <strain evidence="12">CCUG 61697</strain>
    </source>
</reference>
<comment type="similarity">
    <text evidence="2">Belongs to the DNA polymerase type-Y family.</text>
</comment>
<dbReference type="InterPro" id="IPR050356">
    <property type="entry name" value="SulA_CellDiv_inhibitor"/>
</dbReference>
<dbReference type="CDD" id="cd03468">
    <property type="entry name" value="PolY_like"/>
    <property type="match status" value="1"/>
</dbReference>
<keyword evidence="12" id="KW-1185">Reference proteome</keyword>
<evidence type="ECO:0000259" key="9">
    <source>
        <dbReference type="Pfam" id="PF00817"/>
    </source>
</evidence>
<evidence type="ECO:0000259" key="10">
    <source>
        <dbReference type="Pfam" id="PF11799"/>
    </source>
</evidence>
<name>A0ABW3J9H1_9HYPH</name>
<comment type="function">
    <text evidence="6">Poorly processive, error-prone DNA polymerase involved in untargeted mutagenesis. Copies undamaged DNA at stalled replication forks, which arise in vivo from mismatched or misaligned primer ends. These misaligned primers can be extended by PolIV. Exhibits no 3'-5' exonuclease (proofreading) activity. May be involved in translesional synthesis, in conjunction with the beta clamp from PolIII.</text>
</comment>
<dbReference type="Pfam" id="PF00817">
    <property type="entry name" value="IMS"/>
    <property type="match status" value="1"/>
</dbReference>
<evidence type="ECO:0000256" key="4">
    <source>
        <dbReference type="ARBA" id="ARBA00012417"/>
    </source>
</evidence>